<feature type="signal peptide" evidence="2">
    <location>
        <begin position="1"/>
        <end position="17"/>
    </location>
</feature>
<reference evidence="4" key="1">
    <citation type="submission" date="2017-02" db="UniProtKB">
        <authorList>
            <consortium name="WormBaseParasite"/>
        </authorList>
    </citation>
    <scope>IDENTIFICATION</scope>
</reference>
<protein>
    <submittedName>
        <fullName evidence="4">Uncharacterized protein</fullName>
    </submittedName>
</protein>
<dbReference type="InterPro" id="IPR052140">
    <property type="entry name" value="Dev_Signal_Hedgehog-like"/>
</dbReference>
<dbReference type="STRING" id="1147741.A0A0R3RWF2"/>
<evidence type="ECO:0000313" key="4">
    <source>
        <dbReference type="WBParaSite" id="EEL_0000648701-mRNA-1"/>
    </source>
</evidence>
<evidence type="ECO:0000256" key="1">
    <source>
        <dbReference type="ARBA" id="ARBA00022473"/>
    </source>
</evidence>
<dbReference type="PANTHER" id="PTHR46706">
    <property type="entry name" value="PROTEIN QUA-1-RELATED"/>
    <property type="match status" value="1"/>
</dbReference>
<feature type="chain" id="PRO_5006447836" evidence="2">
    <location>
        <begin position="18"/>
        <end position="170"/>
    </location>
</feature>
<organism evidence="3 4">
    <name type="scientific">Elaeophora elaphi</name>
    <dbReference type="NCBI Taxonomy" id="1147741"/>
    <lineage>
        <taxon>Eukaryota</taxon>
        <taxon>Metazoa</taxon>
        <taxon>Ecdysozoa</taxon>
        <taxon>Nematoda</taxon>
        <taxon>Chromadorea</taxon>
        <taxon>Rhabditida</taxon>
        <taxon>Spirurina</taxon>
        <taxon>Spiruromorpha</taxon>
        <taxon>Filarioidea</taxon>
        <taxon>Onchocercidae</taxon>
        <taxon>Elaeophora</taxon>
    </lineage>
</organism>
<evidence type="ECO:0000256" key="2">
    <source>
        <dbReference type="SAM" id="SignalP"/>
    </source>
</evidence>
<keyword evidence="3" id="KW-1185">Reference proteome</keyword>
<accession>A0A0R3RWF2</accession>
<dbReference type="WBParaSite" id="EEL_0000648701-mRNA-1">
    <property type="protein sequence ID" value="EEL_0000648701-mRNA-1"/>
    <property type="gene ID" value="EEL_0000648701"/>
</dbReference>
<proteinExistence type="predicted"/>
<name>A0A0R3RWF2_9BILA</name>
<dbReference type="PANTHER" id="PTHR46706:SF12">
    <property type="entry name" value="PROTEIN QUA-1-RELATED"/>
    <property type="match status" value="1"/>
</dbReference>
<evidence type="ECO:0000313" key="3">
    <source>
        <dbReference type="Proteomes" id="UP000050640"/>
    </source>
</evidence>
<dbReference type="Proteomes" id="UP000050640">
    <property type="component" value="Unplaced"/>
</dbReference>
<dbReference type="AlphaFoldDB" id="A0A0R3RWF2"/>
<sequence length="170" mass="19719">MIFTILSLFISIALCNGEYCGENKIPFGIEVYPNAQPHLHCSRPSCFERRYADCDERAQRKSCESNDSWVGGFEKDFGNHQPLYVQCCAFEGLADHSSPLYHTIIRPGQYFEGEEQVEEETDTVISFDVITNFKMIRPPNLSIFYEMTVRRLRCLELPPVGKIKRIKRWP</sequence>
<keyword evidence="2" id="KW-0732">Signal</keyword>
<keyword evidence="1" id="KW-0217">Developmental protein</keyword>